<evidence type="ECO:0000313" key="2">
    <source>
        <dbReference type="EMBL" id="GGB18620.1"/>
    </source>
</evidence>
<feature type="domain" description="ABC-type glycine betaine transport system substrate-binding" evidence="1">
    <location>
        <begin position="61"/>
        <end position="328"/>
    </location>
</feature>
<dbReference type="CDD" id="cd13611">
    <property type="entry name" value="PBP2_YehZ"/>
    <property type="match status" value="1"/>
</dbReference>
<evidence type="ECO:0000313" key="3">
    <source>
        <dbReference type="Proteomes" id="UP000621454"/>
    </source>
</evidence>
<dbReference type="Gene3D" id="3.40.190.10">
    <property type="entry name" value="Periplasmic binding protein-like II"/>
    <property type="match status" value="1"/>
</dbReference>
<reference evidence="2" key="2">
    <citation type="submission" date="2020-09" db="EMBL/GenBank/DDBJ databases">
        <authorList>
            <person name="Sun Q."/>
            <person name="Zhou Y."/>
        </authorList>
    </citation>
    <scope>NUCLEOTIDE SEQUENCE</scope>
    <source>
        <strain evidence="2">CGMCC 1.12827</strain>
    </source>
</reference>
<protein>
    <submittedName>
        <fullName evidence="2">Glycine/betaine ABC transporter substrate-binding protein</fullName>
    </submittedName>
</protein>
<gene>
    <name evidence="2" type="ORF">GCM10011489_03430</name>
</gene>
<reference evidence="2" key="1">
    <citation type="journal article" date="2014" name="Int. J. Syst. Evol. Microbiol.">
        <title>Complete genome sequence of Corynebacterium casei LMG S-19264T (=DSM 44701T), isolated from a smear-ripened cheese.</title>
        <authorList>
            <consortium name="US DOE Joint Genome Institute (JGI-PGF)"/>
            <person name="Walter F."/>
            <person name="Albersmeier A."/>
            <person name="Kalinowski J."/>
            <person name="Ruckert C."/>
        </authorList>
    </citation>
    <scope>NUCLEOTIDE SEQUENCE</scope>
    <source>
        <strain evidence="2">CGMCC 1.12827</strain>
    </source>
</reference>
<dbReference type="Pfam" id="PF04069">
    <property type="entry name" value="OpuAC"/>
    <property type="match status" value="1"/>
</dbReference>
<evidence type="ECO:0000259" key="1">
    <source>
        <dbReference type="Pfam" id="PF04069"/>
    </source>
</evidence>
<proteinExistence type="predicted"/>
<dbReference type="AlphaFoldDB" id="A0A916WNX6"/>
<dbReference type="GO" id="GO:0043190">
    <property type="term" value="C:ATP-binding cassette (ABC) transporter complex"/>
    <property type="evidence" value="ECO:0007669"/>
    <property type="project" value="InterPro"/>
</dbReference>
<dbReference type="Proteomes" id="UP000621454">
    <property type="component" value="Unassembled WGS sequence"/>
</dbReference>
<keyword evidence="3" id="KW-1185">Reference proteome</keyword>
<sequence>MIRGTGGVTRRIGSTPRVAVLAVIAALVSIVAACGLQSGSAVPLAVGSGSITPQDDLKGAKITVGSKDFTEQIILGYILEFALSAAGADVRDLTNISGSQSVRAAMESGQVDITYEYTGTAWITYLKHEKPITDPAEQFAAVAAEDREHHGLTWVNPAPLNNTYALATNQATLTRTGIRTLSQYADLVRRDPGAAATCLETEFRSRRDGFPGMAQAYGFDAGSVPIKILQSGIIYQAIANGNCNFGEVFTTDGRIKALNLALLEDDKKFFPNYNAAVVMRTSIAKKYPSIAKITKPVSDALTIQAITELNRQVDVDGREPADVARDWMVSKGFVTKGDD</sequence>
<dbReference type="InterPro" id="IPR007210">
    <property type="entry name" value="ABC_Gly_betaine_transp_sub-bd"/>
</dbReference>
<dbReference type="SUPFAM" id="SSF53850">
    <property type="entry name" value="Periplasmic binding protein-like II"/>
    <property type="match status" value="1"/>
</dbReference>
<dbReference type="GO" id="GO:0022857">
    <property type="term" value="F:transmembrane transporter activity"/>
    <property type="evidence" value="ECO:0007669"/>
    <property type="project" value="InterPro"/>
</dbReference>
<dbReference type="Gene3D" id="3.40.190.120">
    <property type="entry name" value="Osmoprotection protein (prox), domain 2"/>
    <property type="match status" value="1"/>
</dbReference>
<dbReference type="EMBL" id="BMGC01000002">
    <property type="protein sequence ID" value="GGB18620.1"/>
    <property type="molecule type" value="Genomic_DNA"/>
</dbReference>
<comment type="caution">
    <text evidence="2">The sequence shown here is derived from an EMBL/GenBank/DDBJ whole genome shotgun (WGS) entry which is preliminary data.</text>
</comment>
<organism evidence="2 3">
    <name type="scientific">Gordonia jinhuaensis</name>
    <dbReference type="NCBI Taxonomy" id="1517702"/>
    <lineage>
        <taxon>Bacteria</taxon>
        <taxon>Bacillati</taxon>
        <taxon>Actinomycetota</taxon>
        <taxon>Actinomycetes</taxon>
        <taxon>Mycobacteriales</taxon>
        <taxon>Gordoniaceae</taxon>
        <taxon>Gordonia</taxon>
    </lineage>
</organism>
<dbReference type="PROSITE" id="PS51257">
    <property type="entry name" value="PROKAR_LIPOPROTEIN"/>
    <property type="match status" value="1"/>
</dbReference>
<accession>A0A916WNX6</accession>
<name>A0A916WNX6_9ACTN</name>